<dbReference type="PANTHER" id="PTHR32063">
    <property type="match status" value="1"/>
</dbReference>
<sequence length="140" mass="14889">MKLAFVVLINLHLALIGGILIVYFTSGIISIAATIGFISLFGIVTRNGILLISRHEDLRREGKQGLALIKEGALDRLNPILMTAFTTGFALIPLALKGGEPGSKIQNPMAVVILGGLLSATILNLVVIPCVYQLVTGRNK</sequence>
<dbReference type="Pfam" id="PF00873">
    <property type="entry name" value="ACR_tran"/>
    <property type="match status" value="1"/>
</dbReference>
<feature type="transmembrane region" description="Helical" evidence="1">
    <location>
        <begin position="7"/>
        <end position="25"/>
    </location>
</feature>
<dbReference type="EMBL" id="FRCY01000004">
    <property type="protein sequence ID" value="SHM88663.1"/>
    <property type="molecule type" value="Genomic_DNA"/>
</dbReference>
<dbReference type="GO" id="GO:0042910">
    <property type="term" value="F:xenobiotic transmembrane transporter activity"/>
    <property type="evidence" value="ECO:0007669"/>
    <property type="project" value="TreeGrafter"/>
</dbReference>
<accession>A0A1M7MCW5</accession>
<dbReference type="Gene3D" id="1.20.1640.10">
    <property type="entry name" value="Multidrug efflux transporter AcrB transmembrane domain"/>
    <property type="match status" value="1"/>
</dbReference>
<name>A0A1M7MCW5_9BACT</name>
<protein>
    <submittedName>
        <fullName evidence="2">AcrB/AcrD/AcrF family protein</fullName>
    </submittedName>
</protein>
<dbReference type="STRING" id="388280.SAMN04488057_104230"/>
<evidence type="ECO:0000256" key="1">
    <source>
        <dbReference type="SAM" id="Phobius"/>
    </source>
</evidence>
<dbReference type="AlphaFoldDB" id="A0A1M7MCW5"/>
<keyword evidence="1" id="KW-1133">Transmembrane helix</keyword>
<dbReference type="InterPro" id="IPR001036">
    <property type="entry name" value="Acrflvin-R"/>
</dbReference>
<keyword evidence="1" id="KW-0472">Membrane</keyword>
<feature type="transmembrane region" description="Helical" evidence="1">
    <location>
        <begin position="108"/>
        <end position="135"/>
    </location>
</feature>
<reference evidence="2 3" key="1">
    <citation type="submission" date="2016-11" db="EMBL/GenBank/DDBJ databases">
        <authorList>
            <person name="Jaros S."/>
            <person name="Januszkiewicz K."/>
            <person name="Wedrychowicz H."/>
        </authorList>
    </citation>
    <scope>NUCLEOTIDE SEQUENCE [LARGE SCALE GENOMIC DNA]</scope>
    <source>
        <strain evidence="2 3">CGMCC 1.6102</strain>
    </source>
</reference>
<dbReference type="SUPFAM" id="SSF82866">
    <property type="entry name" value="Multidrug efflux transporter AcrB transmembrane domain"/>
    <property type="match status" value="1"/>
</dbReference>
<evidence type="ECO:0000313" key="2">
    <source>
        <dbReference type="EMBL" id="SHM88663.1"/>
    </source>
</evidence>
<evidence type="ECO:0000313" key="3">
    <source>
        <dbReference type="Proteomes" id="UP000184513"/>
    </source>
</evidence>
<dbReference type="GO" id="GO:0005886">
    <property type="term" value="C:plasma membrane"/>
    <property type="evidence" value="ECO:0007669"/>
    <property type="project" value="TreeGrafter"/>
</dbReference>
<keyword evidence="3" id="KW-1185">Reference proteome</keyword>
<dbReference type="RefSeq" id="WP_245802805.1">
    <property type="nucleotide sequence ID" value="NZ_FRCY01000004.1"/>
</dbReference>
<keyword evidence="1" id="KW-0812">Transmembrane</keyword>
<organism evidence="2 3">
    <name type="scientific">Cyclobacterium lianum</name>
    <dbReference type="NCBI Taxonomy" id="388280"/>
    <lineage>
        <taxon>Bacteria</taxon>
        <taxon>Pseudomonadati</taxon>
        <taxon>Bacteroidota</taxon>
        <taxon>Cytophagia</taxon>
        <taxon>Cytophagales</taxon>
        <taxon>Cyclobacteriaceae</taxon>
        <taxon>Cyclobacterium</taxon>
    </lineage>
</organism>
<proteinExistence type="predicted"/>
<gene>
    <name evidence="2" type="ORF">SAMN04488057_104230</name>
</gene>
<feature type="transmembrane region" description="Helical" evidence="1">
    <location>
        <begin position="31"/>
        <end position="52"/>
    </location>
</feature>
<dbReference type="Proteomes" id="UP000184513">
    <property type="component" value="Unassembled WGS sequence"/>
</dbReference>
<feature type="transmembrane region" description="Helical" evidence="1">
    <location>
        <begin position="73"/>
        <end position="96"/>
    </location>
</feature>
<dbReference type="PANTHER" id="PTHR32063:SF4">
    <property type="entry name" value="SLR6043 PROTEIN"/>
    <property type="match status" value="1"/>
</dbReference>